<gene>
    <name evidence="2" type="ordered locus">MTR_7g105670</name>
</gene>
<evidence type="ECO:0000313" key="2">
    <source>
        <dbReference type="EMBL" id="KEH24190.1"/>
    </source>
</evidence>
<dbReference type="STRING" id="3880.A0A072UEF5"/>
<name>A0A072UEF5_MEDTR</name>
<proteinExistence type="predicted"/>
<dbReference type="AlphaFoldDB" id="A0A072UEF5"/>
<dbReference type="EMBL" id="CM001223">
    <property type="protein sequence ID" value="KEH24190.1"/>
    <property type="molecule type" value="Genomic_DNA"/>
</dbReference>
<evidence type="ECO:0000313" key="3">
    <source>
        <dbReference type="EnsemblPlants" id="KEH24190"/>
    </source>
</evidence>
<keyword evidence="4" id="KW-1185">Reference proteome</keyword>
<evidence type="ECO:0000313" key="4">
    <source>
        <dbReference type="Proteomes" id="UP000002051"/>
    </source>
</evidence>
<reference evidence="3" key="3">
    <citation type="submission" date="2015-04" db="UniProtKB">
        <authorList>
            <consortium name="EnsemblPlants"/>
        </authorList>
    </citation>
    <scope>IDENTIFICATION</scope>
    <source>
        <strain evidence="3">cv. Jemalong A17</strain>
    </source>
</reference>
<reference evidence="2 4" key="2">
    <citation type="journal article" date="2014" name="BMC Genomics">
        <title>An improved genome release (version Mt4.0) for the model legume Medicago truncatula.</title>
        <authorList>
            <person name="Tang H."/>
            <person name="Krishnakumar V."/>
            <person name="Bidwell S."/>
            <person name="Rosen B."/>
            <person name="Chan A."/>
            <person name="Zhou S."/>
            <person name="Gentzbittel L."/>
            <person name="Childs K.L."/>
            <person name="Yandell M."/>
            <person name="Gundlach H."/>
            <person name="Mayer K.F."/>
            <person name="Schwartz D.C."/>
            <person name="Town C.D."/>
        </authorList>
    </citation>
    <scope>GENOME REANNOTATION</scope>
    <source>
        <strain evidence="2">A17</strain>
        <strain evidence="3 4">cv. Jemalong A17</strain>
    </source>
</reference>
<reference evidence="2 4" key="1">
    <citation type="journal article" date="2011" name="Nature">
        <title>The Medicago genome provides insight into the evolution of rhizobial symbioses.</title>
        <authorList>
            <person name="Young N.D."/>
            <person name="Debelle F."/>
            <person name="Oldroyd G.E."/>
            <person name="Geurts R."/>
            <person name="Cannon S.B."/>
            <person name="Udvardi M.K."/>
            <person name="Benedito V.A."/>
            <person name="Mayer K.F."/>
            <person name="Gouzy J."/>
            <person name="Schoof H."/>
            <person name="Van de Peer Y."/>
            <person name="Proost S."/>
            <person name="Cook D.R."/>
            <person name="Meyers B.C."/>
            <person name="Spannagl M."/>
            <person name="Cheung F."/>
            <person name="De Mita S."/>
            <person name="Krishnakumar V."/>
            <person name="Gundlach H."/>
            <person name="Zhou S."/>
            <person name="Mudge J."/>
            <person name="Bharti A.K."/>
            <person name="Murray J.D."/>
            <person name="Naoumkina M.A."/>
            <person name="Rosen B."/>
            <person name="Silverstein K.A."/>
            <person name="Tang H."/>
            <person name="Rombauts S."/>
            <person name="Zhao P.X."/>
            <person name="Zhou P."/>
            <person name="Barbe V."/>
            <person name="Bardou P."/>
            <person name="Bechner M."/>
            <person name="Bellec A."/>
            <person name="Berger A."/>
            <person name="Berges H."/>
            <person name="Bidwell S."/>
            <person name="Bisseling T."/>
            <person name="Choisne N."/>
            <person name="Couloux A."/>
            <person name="Denny R."/>
            <person name="Deshpande S."/>
            <person name="Dai X."/>
            <person name="Doyle J.J."/>
            <person name="Dudez A.M."/>
            <person name="Farmer A.D."/>
            <person name="Fouteau S."/>
            <person name="Franken C."/>
            <person name="Gibelin C."/>
            <person name="Gish J."/>
            <person name="Goldstein S."/>
            <person name="Gonzalez A.J."/>
            <person name="Green P.J."/>
            <person name="Hallab A."/>
            <person name="Hartog M."/>
            <person name="Hua A."/>
            <person name="Humphray S.J."/>
            <person name="Jeong D.H."/>
            <person name="Jing Y."/>
            <person name="Jocker A."/>
            <person name="Kenton S.M."/>
            <person name="Kim D.J."/>
            <person name="Klee K."/>
            <person name="Lai H."/>
            <person name="Lang C."/>
            <person name="Lin S."/>
            <person name="Macmil S.L."/>
            <person name="Magdelenat G."/>
            <person name="Matthews L."/>
            <person name="McCorrison J."/>
            <person name="Monaghan E.L."/>
            <person name="Mun J.H."/>
            <person name="Najar F.Z."/>
            <person name="Nicholson C."/>
            <person name="Noirot C."/>
            <person name="O'Bleness M."/>
            <person name="Paule C.R."/>
            <person name="Poulain J."/>
            <person name="Prion F."/>
            <person name="Qin B."/>
            <person name="Qu C."/>
            <person name="Retzel E.F."/>
            <person name="Riddle C."/>
            <person name="Sallet E."/>
            <person name="Samain S."/>
            <person name="Samson N."/>
            <person name="Sanders I."/>
            <person name="Saurat O."/>
            <person name="Scarpelli C."/>
            <person name="Schiex T."/>
            <person name="Segurens B."/>
            <person name="Severin A.J."/>
            <person name="Sherrier D.J."/>
            <person name="Shi R."/>
            <person name="Sims S."/>
            <person name="Singer S.R."/>
            <person name="Sinharoy S."/>
            <person name="Sterck L."/>
            <person name="Viollet A."/>
            <person name="Wang B.B."/>
            <person name="Wang K."/>
            <person name="Wang M."/>
            <person name="Wang X."/>
            <person name="Warfsmann J."/>
            <person name="Weissenbach J."/>
            <person name="White D.D."/>
            <person name="White J.D."/>
            <person name="Wiley G.B."/>
            <person name="Wincker P."/>
            <person name="Xing Y."/>
            <person name="Yang L."/>
            <person name="Yao Z."/>
            <person name="Ying F."/>
            <person name="Zhai J."/>
            <person name="Zhou L."/>
            <person name="Zuber A."/>
            <person name="Denarie J."/>
            <person name="Dixon R.A."/>
            <person name="May G.D."/>
            <person name="Schwartz D.C."/>
            <person name="Rogers J."/>
            <person name="Quetier F."/>
            <person name="Town C.D."/>
            <person name="Roe B.A."/>
        </authorList>
    </citation>
    <scope>NUCLEOTIDE SEQUENCE [LARGE SCALE GENOMIC DNA]</scope>
    <source>
        <strain evidence="2">A17</strain>
        <strain evidence="3 4">cv. Jemalong A17</strain>
    </source>
</reference>
<dbReference type="HOGENOM" id="CLU_147648_0_0_1"/>
<feature type="region of interest" description="Disordered" evidence="1">
    <location>
        <begin position="77"/>
        <end position="96"/>
    </location>
</feature>
<dbReference type="ExpressionAtlas" id="A0A072UEF5">
    <property type="expression patterns" value="differential"/>
</dbReference>
<evidence type="ECO:0000256" key="1">
    <source>
        <dbReference type="SAM" id="MobiDB-lite"/>
    </source>
</evidence>
<accession>A0A072UEF5</accession>
<protein>
    <submittedName>
        <fullName evidence="2 3">Uncharacterized protein</fullName>
    </submittedName>
</protein>
<dbReference type="EnsemblPlants" id="KEH24190">
    <property type="protein sequence ID" value="KEH24190"/>
    <property type="gene ID" value="MTR_7g105670"/>
</dbReference>
<sequence length="148" mass="16545">MQRHQQPITEMQKGKITDLSKRLDEGLFKAALTKDDYMNLDTLESRLSNFLRQATMHGSSKAHKTVSTKKVLPLSTKAPKDIPATTFSTSDHVEPPPKQTLIRQVIVALPSRSPILTESNRLRDEAVDVSQNAIEVDVENVQSPVKNE</sequence>
<dbReference type="Proteomes" id="UP000002051">
    <property type="component" value="Unassembled WGS sequence"/>
</dbReference>
<organism evidence="2 4">
    <name type="scientific">Medicago truncatula</name>
    <name type="common">Barrel medic</name>
    <name type="synonym">Medicago tribuloides</name>
    <dbReference type="NCBI Taxonomy" id="3880"/>
    <lineage>
        <taxon>Eukaryota</taxon>
        <taxon>Viridiplantae</taxon>
        <taxon>Streptophyta</taxon>
        <taxon>Embryophyta</taxon>
        <taxon>Tracheophyta</taxon>
        <taxon>Spermatophyta</taxon>
        <taxon>Magnoliopsida</taxon>
        <taxon>eudicotyledons</taxon>
        <taxon>Gunneridae</taxon>
        <taxon>Pentapetalae</taxon>
        <taxon>rosids</taxon>
        <taxon>fabids</taxon>
        <taxon>Fabales</taxon>
        <taxon>Fabaceae</taxon>
        <taxon>Papilionoideae</taxon>
        <taxon>50 kb inversion clade</taxon>
        <taxon>NPAAA clade</taxon>
        <taxon>Hologalegina</taxon>
        <taxon>IRL clade</taxon>
        <taxon>Trifolieae</taxon>
        <taxon>Medicago</taxon>
    </lineage>
</organism>